<proteinExistence type="predicted"/>
<dbReference type="EMBL" id="CP042243">
    <property type="protein sequence ID" value="QEK11679.1"/>
    <property type="molecule type" value="Genomic_DNA"/>
</dbReference>
<dbReference type="KEGG" id="crs:FQB35_10535"/>
<evidence type="ECO:0008006" key="5">
    <source>
        <dbReference type="Google" id="ProtNLM"/>
    </source>
</evidence>
<evidence type="ECO:0000313" key="1">
    <source>
        <dbReference type="EMBL" id="QEK11679.1"/>
    </source>
</evidence>
<reference evidence="2 4" key="1">
    <citation type="submission" date="2019-07" db="EMBL/GenBank/DDBJ databases">
        <title>Complete genome of Crassaminicella thermophila SY095.</title>
        <authorList>
            <person name="Li X."/>
        </authorList>
    </citation>
    <scope>NUCLEOTIDE SEQUENCE [LARGE SCALE GENOMIC DNA]</scope>
    <source>
        <strain evidence="2 4">SY095</strain>
    </source>
</reference>
<name>A0A5C0SGR5_CRATE</name>
<accession>A0A5C0SGR5</accession>
<dbReference type="RefSeq" id="WP_148808834.1">
    <property type="nucleotide sequence ID" value="NZ_CP042243.1"/>
</dbReference>
<sequence>MGDNDKKVADNSFEASENLKDHVAGAIDKASKGDFAGAAKDAMDAVGDMAQVAGHVVEGN</sequence>
<evidence type="ECO:0000313" key="2">
    <source>
        <dbReference type="EMBL" id="QEK12594.1"/>
    </source>
</evidence>
<dbReference type="KEGG" id="crs:FQB35_09790"/>
<gene>
    <name evidence="1" type="ORF">FQB35_04495</name>
    <name evidence="2" type="ORF">FQB35_09790</name>
    <name evidence="3" type="ORF">FQB35_10535</name>
</gene>
<evidence type="ECO:0000313" key="3">
    <source>
        <dbReference type="EMBL" id="QEK12733.1"/>
    </source>
</evidence>
<dbReference type="KEGG" id="crs:FQB35_04495"/>
<keyword evidence="4" id="KW-1185">Reference proteome</keyword>
<dbReference type="EMBL" id="CP042243">
    <property type="protein sequence ID" value="QEK12594.1"/>
    <property type="molecule type" value="Genomic_DNA"/>
</dbReference>
<organism evidence="2 4">
    <name type="scientific">Crassaminicella thermophila</name>
    <dbReference type="NCBI Taxonomy" id="2599308"/>
    <lineage>
        <taxon>Bacteria</taxon>
        <taxon>Bacillati</taxon>
        <taxon>Bacillota</taxon>
        <taxon>Clostridia</taxon>
        <taxon>Eubacteriales</taxon>
        <taxon>Clostridiaceae</taxon>
        <taxon>Crassaminicella</taxon>
    </lineage>
</organism>
<evidence type="ECO:0000313" key="4">
    <source>
        <dbReference type="Proteomes" id="UP000324646"/>
    </source>
</evidence>
<protein>
    <recommendedName>
        <fullName evidence="5">MT0933-like antitoxin protein</fullName>
    </recommendedName>
</protein>
<dbReference type="EMBL" id="CP042243">
    <property type="protein sequence ID" value="QEK12733.1"/>
    <property type="molecule type" value="Genomic_DNA"/>
</dbReference>
<dbReference type="Proteomes" id="UP000324646">
    <property type="component" value="Chromosome"/>
</dbReference>
<dbReference type="AlphaFoldDB" id="A0A5C0SGR5"/>